<evidence type="ECO:0000313" key="2">
    <source>
        <dbReference type="EMBL" id="EFJ15812.1"/>
    </source>
</evidence>
<organism evidence="3">
    <name type="scientific">Selaginella moellendorffii</name>
    <name type="common">Spikemoss</name>
    <dbReference type="NCBI Taxonomy" id="88036"/>
    <lineage>
        <taxon>Eukaryota</taxon>
        <taxon>Viridiplantae</taxon>
        <taxon>Streptophyta</taxon>
        <taxon>Embryophyta</taxon>
        <taxon>Tracheophyta</taxon>
        <taxon>Lycopodiopsida</taxon>
        <taxon>Selaginellales</taxon>
        <taxon>Selaginellaceae</taxon>
        <taxon>Selaginella</taxon>
    </lineage>
</organism>
<keyword evidence="1" id="KW-0677">Repeat</keyword>
<dbReference type="eggNOG" id="KOG4197">
    <property type="taxonomic scope" value="Eukaryota"/>
</dbReference>
<dbReference type="Gene3D" id="1.25.40.10">
    <property type="entry name" value="Tetratricopeptide repeat domain"/>
    <property type="match status" value="1"/>
</dbReference>
<feature type="non-terminal residue" evidence="2">
    <location>
        <position position="146"/>
    </location>
</feature>
<dbReference type="InParanoid" id="D8SI63"/>
<gene>
    <name evidence="2" type="ORF">SELMODRAFT_117748</name>
</gene>
<dbReference type="InterPro" id="IPR011990">
    <property type="entry name" value="TPR-like_helical_dom_sf"/>
</dbReference>
<dbReference type="PANTHER" id="PTHR47925">
    <property type="entry name" value="OS01G0913400 PROTEIN-RELATED"/>
    <property type="match status" value="1"/>
</dbReference>
<dbReference type="NCBIfam" id="TIGR00756">
    <property type="entry name" value="PPR"/>
    <property type="match status" value="1"/>
</dbReference>
<dbReference type="KEGG" id="smo:SELMODRAFT_117748"/>
<dbReference type="Pfam" id="PF01535">
    <property type="entry name" value="PPR"/>
    <property type="match status" value="3"/>
</dbReference>
<accession>D8SI63</accession>
<evidence type="ECO:0000256" key="1">
    <source>
        <dbReference type="ARBA" id="ARBA00022737"/>
    </source>
</evidence>
<evidence type="ECO:0008006" key="4">
    <source>
        <dbReference type="Google" id="ProtNLM"/>
    </source>
</evidence>
<proteinExistence type="predicted"/>
<dbReference type="AlphaFoldDB" id="D8SI63"/>
<dbReference type="HOGENOM" id="CLU_002706_0_0_1"/>
<keyword evidence="3" id="KW-1185">Reference proteome</keyword>
<sequence>MIAAYAHNGHCSSAIELFRLMNLDGTNAASEFLFVSLLGACSHKGTIEEGWGIFREMVGDFGVVAIKEHYCAMIDVLGRAGKLREAEELAETMPFLADEAAWGSLLAACKAVESEYGVEVARRAAAKVMELSTEKASPYLALASVY</sequence>
<dbReference type="PANTHER" id="PTHR47925:SF84">
    <property type="entry name" value="PENTATRICOPEPTIDE REPEAT-CONTAINING PROTEIN"/>
    <property type="match status" value="1"/>
</dbReference>
<evidence type="ECO:0000313" key="3">
    <source>
        <dbReference type="Proteomes" id="UP000001514"/>
    </source>
</evidence>
<dbReference type="InterPro" id="IPR002885">
    <property type="entry name" value="PPR_rpt"/>
</dbReference>
<dbReference type="Gramene" id="EFJ15812">
    <property type="protein sequence ID" value="EFJ15812"/>
    <property type="gene ID" value="SELMODRAFT_117748"/>
</dbReference>
<dbReference type="EMBL" id="GL377621">
    <property type="protein sequence ID" value="EFJ15812.1"/>
    <property type="molecule type" value="Genomic_DNA"/>
</dbReference>
<reference evidence="2 3" key="1">
    <citation type="journal article" date="2011" name="Science">
        <title>The Selaginella genome identifies genetic changes associated with the evolution of vascular plants.</title>
        <authorList>
            <person name="Banks J.A."/>
            <person name="Nishiyama T."/>
            <person name="Hasebe M."/>
            <person name="Bowman J.L."/>
            <person name="Gribskov M."/>
            <person name="dePamphilis C."/>
            <person name="Albert V.A."/>
            <person name="Aono N."/>
            <person name="Aoyama T."/>
            <person name="Ambrose B.A."/>
            <person name="Ashton N.W."/>
            <person name="Axtell M.J."/>
            <person name="Barker E."/>
            <person name="Barker M.S."/>
            <person name="Bennetzen J.L."/>
            <person name="Bonawitz N.D."/>
            <person name="Chapple C."/>
            <person name="Cheng C."/>
            <person name="Correa L.G."/>
            <person name="Dacre M."/>
            <person name="DeBarry J."/>
            <person name="Dreyer I."/>
            <person name="Elias M."/>
            <person name="Engstrom E.M."/>
            <person name="Estelle M."/>
            <person name="Feng L."/>
            <person name="Finet C."/>
            <person name="Floyd S.K."/>
            <person name="Frommer W.B."/>
            <person name="Fujita T."/>
            <person name="Gramzow L."/>
            <person name="Gutensohn M."/>
            <person name="Harholt J."/>
            <person name="Hattori M."/>
            <person name="Heyl A."/>
            <person name="Hirai T."/>
            <person name="Hiwatashi Y."/>
            <person name="Ishikawa M."/>
            <person name="Iwata M."/>
            <person name="Karol K.G."/>
            <person name="Koehler B."/>
            <person name="Kolukisaoglu U."/>
            <person name="Kubo M."/>
            <person name="Kurata T."/>
            <person name="Lalonde S."/>
            <person name="Li K."/>
            <person name="Li Y."/>
            <person name="Litt A."/>
            <person name="Lyons E."/>
            <person name="Manning G."/>
            <person name="Maruyama T."/>
            <person name="Michael T.P."/>
            <person name="Mikami K."/>
            <person name="Miyazaki S."/>
            <person name="Morinaga S."/>
            <person name="Murata T."/>
            <person name="Mueller-Roeber B."/>
            <person name="Nelson D.R."/>
            <person name="Obara M."/>
            <person name="Oguri Y."/>
            <person name="Olmstead R.G."/>
            <person name="Onodera N."/>
            <person name="Petersen B.L."/>
            <person name="Pils B."/>
            <person name="Prigge M."/>
            <person name="Rensing S.A."/>
            <person name="Riano-Pachon D.M."/>
            <person name="Roberts A.W."/>
            <person name="Sato Y."/>
            <person name="Scheller H.V."/>
            <person name="Schulz B."/>
            <person name="Schulz C."/>
            <person name="Shakirov E.V."/>
            <person name="Shibagaki N."/>
            <person name="Shinohara N."/>
            <person name="Shippen D.E."/>
            <person name="Soerensen I."/>
            <person name="Sotooka R."/>
            <person name="Sugimoto N."/>
            <person name="Sugita M."/>
            <person name="Sumikawa N."/>
            <person name="Tanurdzic M."/>
            <person name="Theissen G."/>
            <person name="Ulvskov P."/>
            <person name="Wakazuki S."/>
            <person name="Weng J.K."/>
            <person name="Willats W.W."/>
            <person name="Wipf D."/>
            <person name="Wolf P.G."/>
            <person name="Yang L."/>
            <person name="Zimmer A.D."/>
            <person name="Zhu Q."/>
            <person name="Mitros T."/>
            <person name="Hellsten U."/>
            <person name="Loque D."/>
            <person name="Otillar R."/>
            <person name="Salamov A."/>
            <person name="Schmutz J."/>
            <person name="Shapiro H."/>
            <person name="Lindquist E."/>
            <person name="Lucas S."/>
            <person name="Rokhsar D."/>
            <person name="Grigoriev I.V."/>
        </authorList>
    </citation>
    <scope>NUCLEOTIDE SEQUENCE [LARGE SCALE GENOMIC DNA]</scope>
</reference>
<protein>
    <recommendedName>
        <fullName evidence="4">Pentacotripeptide-repeat region of PRORP domain-containing protein</fullName>
    </recommendedName>
</protein>
<name>D8SI63_SELML</name>
<dbReference type="Proteomes" id="UP000001514">
    <property type="component" value="Unassembled WGS sequence"/>
</dbReference>